<proteinExistence type="predicted"/>
<organism evidence="1 2">
    <name type="scientific">Pelagomonas calceolata</name>
    <dbReference type="NCBI Taxonomy" id="35677"/>
    <lineage>
        <taxon>Eukaryota</taxon>
        <taxon>Sar</taxon>
        <taxon>Stramenopiles</taxon>
        <taxon>Ochrophyta</taxon>
        <taxon>Pelagophyceae</taxon>
        <taxon>Pelagomonadales</taxon>
        <taxon>Pelagomonadaceae</taxon>
        <taxon>Pelagomonas</taxon>
    </lineage>
</organism>
<comment type="caution">
    <text evidence="1">The sequence shown here is derived from an EMBL/GenBank/DDBJ whole genome shotgun (WGS) entry which is preliminary data.</text>
</comment>
<sequence>MTTPTQGALPSTAPQRWTCRSCNYDHTSSTEVTMAVCAACCTPKAPPPHRRSVSFSDVDTIDVVEPANEWPDAERRGMRVKIARDDVDWSQVPQKRPDDDGPHVLGVALDYDGRAYEVRVLDAYTAWLPRYRFSVVSDS</sequence>
<name>A0A8J2ST59_9STRA</name>
<reference evidence="1" key="1">
    <citation type="submission" date="2021-11" db="EMBL/GenBank/DDBJ databases">
        <authorList>
            <consortium name="Genoscope - CEA"/>
            <person name="William W."/>
        </authorList>
    </citation>
    <scope>NUCLEOTIDE SEQUENCE</scope>
</reference>
<accession>A0A8J2ST59</accession>
<dbReference type="AlphaFoldDB" id="A0A8J2ST59"/>
<dbReference type="EMBL" id="CAKKNE010000004">
    <property type="protein sequence ID" value="CAH0373892.1"/>
    <property type="molecule type" value="Genomic_DNA"/>
</dbReference>
<protein>
    <submittedName>
        <fullName evidence="1">Uncharacterized protein</fullName>
    </submittedName>
</protein>
<evidence type="ECO:0000313" key="1">
    <source>
        <dbReference type="EMBL" id="CAH0373892.1"/>
    </source>
</evidence>
<keyword evidence="2" id="KW-1185">Reference proteome</keyword>
<dbReference type="Proteomes" id="UP000789595">
    <property type="component" value="Unassembled WGS sequence"/>
</dbReference>
<evidence type="ECO:0000313" key="2">
    <source>
        <dbReference type="Proteomes" id="UP000789595"/>
    </source>
</evidence>
<gene>
    <name evidence="1" type="ORF">PECAL_4P11390</name>
</gene>